<evidence type="ECO:0000256" key="1">
    <source>
        <dbReference type="ARBA" id="ARBA00022723"/>
    </source>
</evidence>
<evidence type="ECO:0000256" key="4">
    <source>
        <dbReference type="PROSITE-ProRule" id="PRU00027"/>
    </source>
</evidence>
<dbReference type="PANTHER" id="PTHR34396">
    <property type="entry name" value="OS03G0264950 PROTEIN-RELATED"/>
    <property type="match status" value="1"/>
</dbReference>
<protein>
    <recommendedName>
        <fullName evidence="5">BED-type domain-containing protein</fullName>
    </recommendedName>
</protein>
<dbReference type="InterPro" id="IPR003656">
    <property type="entry name" value="Znf_BED"/>
</dbReference>
<evidence type="ECO:0000256" key="3">
    <source>
        <dbReference type="ARBA" id="ARBA00022833"/>
    </source>
</evidence>
<dbReference type="PROSITE" id="PS50808">
    <property type="entry name" value="ZF_BED"/>
    <property type="match status" value="1"/>
</dbReference>
<evidence type="ECO:0000256" key="2">
    <source>
        <dbReference type="ARBA" id="ARBA00022771"/>
    </source>
</evidence>
<dbReference type="EnsemblPlants" id="Kaladp0872s0019.1.v1.1">
    <property type="protein sequence ID" value="Kaladp0872s0019.1.v1.1"/>
    <property type="gene ID" value="Kaladp0872s0019.v1.1"/>
</dbReference>
<proteinExistence type="predicted"/>
<keyword evidence="7" id="KW-1185">Reference proteome</keyword>
<accession>A0A7N1A7J3</accession>
<dbReference type="GO" id="GO:0006357">
    <property type="term" value="P:regulation of transcription by RNA polymerase II"/>
    <property type="evidence" value="ECO:0007669"/>
    <property type="project" value="TreeGrafter"/>
</dbReference>
<dbReference type="SMART" id="SM00614">
    <property type="entry name" value="ZnF_BED"/>
    <property type="match status" value="1"/>
</dbReference>
<evidence type="ECO:0000313" key="7">
    <source>
        <dbReference type="Proteomes" id="UP000594263"/>
    </source>
</evidence>
<keyword evidence="1" id="KW-0479">Metal-binding</keyword>
<dbReference type="GO" id="GO:1990837">
    <property type="term" value="F:sequence-specific double-stranded DNA binding"/>
    <property type="evidence" value="ECO:0007669"/>
    <property type="project" value="TreeGrafter"/>
</dbReference>
<organism evidence="6 7">
    <name type="scientific">Kalanchoe fedtschenkoi</name>
    <name type="common">Lavender scallops</name>
    <name type="synonym">South American air plant</name>
    <dbReference type="NCBI Taxonomy" id="63787"/>
    <lineage>
        <taxon>Eukaryota</taxon>
        <taxon>Viridiplantae</taxon>
        <taxon>Streptophyta</taxon>
        <taxon>Embryophyta</taxon>
        <taxon>Tracheophyta</taxon>
        <taxon>Spermatophyta</taxon>
        <taxon>Magnoliopsida</taxon>
        <taxon>eudicotyledons</taxon>
        <taxon>Gunneridae</taxon>
        <taxon>Pentapetalae</taxon>
        <taxon>Saxifragales</taxon>
        <taxon>Crassulaceae</taxon>
        <taxon>Kalanchoe</taxon>
    </lineage>
</organism>
<name>A0A7N1A7J3_KALFE</name>
<keyword evidence="2 4" id="KW-0863">Zinc-finger</keyword>
<reference evidence="6" key="1">
    <citation type="submission" date="2021-01" db="UniProtKB">
        <authorList>
            <consortium name="EnsemblPlants"/>
        </authorList>
    </citation>
    <scope>IDENTIFICATION</scope>
</reference>
<feature type="domain" description="BED-type" evidence="5">
    <location>
        <begin position="124"/>
        <end position="173"/>
    </location>
</feature>
<dbReference type="Gramene" id="Kaladp0872s0019.1.v1.1">
    <property type="protein sequence ID" value="Kaladp0872s0019.1.v1.1"/>
    <property type="gene ID" value="Kaladp0872s0019.v1.1"/>
</dbReference>
<evidence type="ECO:0000313" key="6">
    <source>
        <dbReference type="EnsemblPlants" id="Kaladp0872s0019.1.v1.1"/>
    </source>
</evidence>
<evidence type="ECO:0000259" key="5">
    <source>
        <dbReference type="PROSITE" id="PS50808"/>
    </source>
</evidence>
<dbReference type="InterPro" id="IPR053031">
    <property type="entry name" value="Cuticle_assoc_protein"/>
</dbReference>
<dbReference type="AlphaFoldDB" id="A0A7N1A7J3"/>
<dbReference type="PANTHER" id="PTHR34396:SF25">
    <property type="entry name" value="BOUNDARY ELEMENT ASSOCIATED FACTOR"/>
    <property type="match status" value="1"/>
</dbReference>
<dbReference type="Proteomes" id="UP000594263">
    <property type="component" value="Unplaced"/>
</dbReference>
<sequence>MVWHESSARVSRVSISVVTPCRPITRFGRDSPLSLIHRDHITSHLIWPRLVAPSRLASSSHPEGLPCLPSSNRLAASPVAHRSVMSDSVDMLESIRGNTSTTEDEIREDNVEERQRIMPRKKKKLVSNVWDSFQQIEIDGATKAVCNFCQKELRGDPKTNGTSSLRYHASHLP</sequence>
<dbReference type="GO" id="GO:0005634">
    <property type="term" value="C:nucleus"/>
    <property type="evidence" value="ECO:0007669"/>
    <property type="project" value="TreeGrafter"/>
</dbReference>
<dbReference type="GO" id="GO:0008270">
    <property type="term" value="F:zinc ion binding"/>
    <property type="evidence" value="ECO:0007669"/>
    <property type="project" value="UniProtKB-KW"/>
</dbReference>
<dbReference type="Pfam" id="PF02892">
    <property type="entry name" value="zf-BED"/>
    <property type="match status" value="1"/>
</dbReference>
<keyword evidence="3" id="KW-0862">Zinc</keyword>